<sequence length="134" mass="14825">MENGHEEILAERFSQVGIEDSSLLQERDFKNDNLLQIIKAVEAAETTIKQQKPDESLLQTSNLGDHSNTTTVSRLVHQPVEHEKTVIKASDVDSLGIVVVHSHLNSNGEKSTVSDRFESSSEQNMVNGSLSKEL</sequence>
<dbReference type="AlphaFoldDB" id="A0ABC8LWH4"/>
<dbReference type="EMBL" id="CAKOAT010758487">
    <property type="protein sequence ID" value="CAH8387744.1"/>
    <property type="molecule type" value="Genomic_DNA"/>
</dbReference>
<keyword evidence="3" id="KW-1185">Reference proteome</keyword>
<dbReference type="Proteomes" id="UP001642260">
    <property type="component" value="Unassembled WGS sequence"/>
</dbReference>
<organism evidence="2 3">
    <name type="scientific">Eruca vesicaria subsp. sativa</name>
    <name type="common">Garden rocket</name>
    <name type="synonym">Eruca sativa</name>
    <dbReference type="NCBI Taxonomy" id="29727"/>
    <lineage>
        <taxon>Eukaryota</taxon>
        <taxon>Viridiplantae</taxon>
        <taxon>Streptophyta</taxon>
        <taxon>Embryophyta</taxon>
        <taxon>Tracheophyta</taxon>
        <taxon>Spermatophyta</taxon>
        <taxon>Magnoliopsida</taxon>
        <taxon>eudicotyledons</taxon>
        <taxon>Gunneridae</taxon>
        <taxon>Pentapetalae</taxon>
        <taxon>rosids</taxon>
        <taxon>malvids</taxon>
        <taxon>Brassicales</taxon>
        <taxon>Brassicaceae</taxon>
        <taxon>Brassiceae</taxon>
        <taxon>Eruca</taxon>
    </lineage>
</organism>
<name>A0ABC8LWH4_ERUVS</name>
<proteinExistence type="predicted"/>
<evidence type="ECO:0000313" key="2">
    <source>
        <dbReference type="EMBL" id="CAH8387744.1"/>
    </source>
</evidence>
<gene>
    <name evidence="2" type="ORF">ERUC_LOCUS40227</name>
</gene>
<feature type="compositionally biased region" description="Polar residues" evidence="1">
    <location>
        <begin position="120"/>
        <end position="134"/>
    </location>
</feature>
<protein>
    <submittedName>
        <fullName evidence="2">Uncharacterized protein</fullName>
    </submittedName>
</protein>
<reference evidence="2 3" key="1">
    <citation type="submission" date="2022-03" db="EMBL/GenBank/DDBJ databases">
        <authorList>
            <person name="Macdonald S."/>
            <person name="Ahmed S."/>
            <person name="Newling K."/>
        </authorList>
    </citation>
    <scope>NUCLEOTIDE SEQUENCE [LARGE SCALE GENOMIC DNA]</scope>
</reference>
<evidence type="ECO:0000313" key="3">
    <source>
        <dbReference type="Proteomes" id="UP001642260"/>
    </source>
</evidence>
<accession>A0ABC8LWH4</accession>
<feature type="region of interest" description="Disordered" evidence="1">
    <location>
        <begin position="107"/>
        <end position="134"/>
    </location>
</feature>
<evidence type="ECO:0000256" key="1">
    <source>
        <dbReference type="SAM" id="MobiDB-lite"/>
    </source>
</evidence>
<comment type="caution">
    <text evidence="2">The sequence shown here is derived from an EMBL/GenBank/DDBJ whole genome shotgun (WGS) entry which is preliminary data.</text>
</comment>